<feature type="transmembrane region" description="Helical" evidence="1">
    <location>
        <begin position="6"/>
        <end position="26"/>
    </location>
</feature>
<comment type="caution">
    <text evidence="2">The sequence shown here is derived from an EMBL/GenBank/DDBJ whole genome shotgun (WGS) entry which is preliminary data.</text>
</comment>
<dbReference type="EMBL" id="LXQA011155720">
    <property type="protein sequence ID" value="MCI87025.1"/>
    <property type="molecule type" value="Genomic_DNA"/>
</dbReference>
<keyword evidence="1" id="KW-0472">Membrane</keyword>
<sequence length="50" mass="5376">NGISFQVWFFSNGSISSFIVFSHSLLSMLSNASLEFFGSESCTSSAAFKA</sequence>
<name>A0A392VJQ7_9FABA</name>
<dbReference type="AlphaFoldDB" id="A0A392VJQ7"/>
<keyword evidence="1" id="KW-0812">Transmembrane</keyword>
<dbReference type="Proteomes" id="UP000265520">
    <property type="component" value="Unassembled WGS sequence"/>
</dbReference>
<reference evidence="2 3" key="1">
    <citation type="journal article" date="2018" name="Front. Plant Sci.">
        <title>Red Clover (Trifolium pratense) and Zigzag Clover (T. medium) - A Picture of Genomic Similarities and Differences.</title>
        <authorList>
            <person name="Dluhosova J."/>
            <person name="Istvanek J."/>
            <person name="Nedelnik J."/>
            <person name="Repkova J."/>
        </authorList>
    </citation>
    <scope>NUCLEOTIDE SEQUENCE [LARGE SCALE GENOMIC DNA]</scope>
    <source>
        <strain evidence="3">cv. 10/8</strain>
        <tissue evidence="2">Leaf</tissue>
    </source>
</reference>
<evidence type="ECO:0000313" key="3">
    <source>
        <dbReference type="Proteomes" id="UP000265520"/>
    </source>
</evidence>
<keyword evidence="1" id="KW-1133">Transmembrane helix</keyword>
<protein>
    <submittedName>
        <fullName evidence="2">Uncharacterized protein</fullName>
    </submittedName>
</protein>
<evidence type="ECO:0000313" key="2">
    <source>
        <dbReference type="EMBL" id="MCI87025.1"/>
    </source>
</evidence>
<evidence type="ECO:0000256" key="1">
    <source>
        <dbReference type="SAM" id="Phobius"/>
    </source>
</evidence>
<organism evidence="2 3">
    <name type="scientific">Trifolium medium</name>
    <dbReference type="NCBI Taxonomy" id="97028"/>
    <lineage>
        <taxon>Eukaryota</taxon>
        <taxon>Viridiplantae</taxon>
        <taxon>Streptophyta</taxon>
        <taxon>Embryophyta</taxon>
        <taxon>Tracheophyta</taxon>
        <taxon>Spermatophyta</taxon>
        <taxon>Magnoliopsida</taxon>
        <taxon>eudicotyledons</taxon>
        <taxon>Gunneridae</taxon>
        <taxon>Pentapetalae</taxon>
        <taxon>rosids</taxon>
        <taxon>fabids</taxon>
        <taxon>Fabales</taxon>
        <taxon>Fabaceae</taxon>
        <taxon>Papilionoideae</taxon>
        <taxon>50 kb inversion clade</taxon>
        <taxon>NPAAA clade</taxon>
        <taxon>Hologalegina</taxon>
        <taxon>IRL clade</taxon>
        <taxon>Trifolieae</taxon>
        <taxon>Trifolium</taxon>
    </lineage>
</organism>
<feature type="non-terminal residue" evidence="2">
    <location>
        <position position="1"/>
    </location>
</feature>
<keyword evidence="3" id="KW-1185">Reference proteome</keyword>
<proteinExistence type="predicted"/>
<accession>A0A392VJQ7</accession>